<evidence type="ECO:0000259" key="1">
    <source>
        <dbReference type="Pfam" id="PF14748"/>
    </source>
</evidence>
<protein>
    <recommendedName>
        <fullName evidence="1">Pyrroline-5-carboxylate reductase dimerisation domain-containing protein</fullName>
    </recommendedName>
</protein>
<proteinExistence type="predicted"/>
<evidence type="ECO:0000313" key="3">
    <source>
        <dbReference type="Proteomes" id="UP000749646"/>
    </source>
</evidence>
<organism evidence="2 3">
    <name type="scientific">Modicella reniformis</name>
    <dbReference type="NCBI Taxonomy" id="1440133"/>
    <lineage>
        <taxon>Eukaryota</taxon>
        <taxon>Fungi</taxon>
        <taxon>Fungi incertae sedis</taxon>
        <taxon>Mucoromycota</taxon>
        <taxon>Mortierellomycotina</taxon>
        <taxon>Mortierellomycetes</taxon>
        <taxon>Mortierellales</taxon>
        <taxon>Mortierellaceae</taxon>
        <taxon>Modicella</taxon>
    </lineage>
</organism>
<feature type="domain" description="Pyrroline-5-carboxylate reductase dimerisation" evidence="1">
    <location>
        <begin position="5"/>
        <end position="53"/>
    </location>
</feature>
<keyword evidence="3" id="KW-1185">Reference proteome</keyword>
<reference evidence="2" key="1">
    <citation type="journal article" date="2020" name="Fungal Divers.">
        <title>Resolving the Mortierellaceae phylogeny through synthesis of multi-gene phylogenetics and phylogenomics.</title>
        <authorList>
            <person name="Vandepol N."/>
            <person name="Liber J."/>
            <person name="Desiro A."/>
            <person name="Na H."/>
            <person name="Kennedy M."/>
            <person name="Barry K."/>
            <person name="Grigoriev I.V."/>
            <person name="Miller A.N."/>
            <person name="O'Donnell K."/>
            <person name="Stajich J.E."/>
            <person name="Bonito G."/>
        </authorList>
    </citation>
    <scope>NUCLEOTIDE SEQUENCE</scope>
    <source>
        <strain evidence="2">MES-2147</strain>
    </source>
</reference>
<evidence type="ECO:0000313" key="2">
    <source>
        <dbReference type="EMBL" id="KAF9995112.1"/>
    </source>
</evidence>
<dbReference type="InterPro" id="IPR008927">
    <property type="entry name" value="6-PGluconate_DH-like_C_sf"/>
</dbReference>
<comment type="caution">
    <text evidence="2">The sequence shown here is derived from an EMBL/GenBank/DDBJ whole genome shotgun (WGS) entry which is preliminary data.</text>
</comment>
<dbReference type="AlphaFoldDB" id="A0A9P6SRT6"/>
<dbReference type="EMBL" id="JAAAHW010001423">
    <property type="protein sequence ID" value="KAF9995112.1"/>
    <property type="molecule type" value="Genomic_DNA"/>
</dbReference>
<accession>A0A9P6SRT6</accession>
<dbReference type="Gene3D" id="1.10.3730.10">
    <property type="entry name" value="ProC C-terminal domain-like"/>
    <property type="match status" value="1"/>
</dbReference>
<name>A0A9P6SRT6_9FUNG</name>
<dbReference type="Pfam" id="PF14748">
    <property type="entry name" value="P5CR_dimer"/>
    <property type="match status" value="1"/>
</dbReference>
<gene>
    <name evidence="2" type="ORF">BGZ65_009267</name>
</gene>
<dbReference type="InterPro" id="IPR029036">
    <property type="entry name" value="P5CR_dimer"/>
</dbReference>
<dbReference type="OrthoDB" id="10263291at2759"/>
<dbReference type="SUPFAM" id="SSF48179">
    <property type="entry name" value="6-phosphogluconate dehydrogenase C-terminal domain-like"/>
    <property type="match status" value="1"/>
</dbReference>
<sequence length="62" mass="6548">MAQLSDDDLKTLRVKVTSPQGTTDAAIKVFEAGGFRELVQKGVTAADARSRTLAKELGGSKL</sequence>
<dbReference type="Proteomes" id="UP000749646">
    <property type="component" value="Unassembled WGS sequence"/>
</dbReference>